<keyword evidence="3 6" id="KW-1133">Transmembrane helix</keyword>
<keyword evidence="4 6" id="KW-0472">Membrane</keyword>
<dbReference type="AlphaFoldDB" id="A0A8J2KWL4"/>
<gene>
    <name evidence="7" type="ORF">AFUS01_LOCUS31557</name>
</gene>
<dbReference type="PANTHER" id="PTHR19282">
    <property type="entry name" value="TETRASPANIN"/>
    <property type="match status" value="1"/>
</dbReference>
<feature type="compositionally biased region" description="Basic and acidic residues" evidence="5">
    <location>
        <begin position="585"/>
        <end position="595"/>
    </location>
</feature>
<dbReference type="Pfam" id="PF00335">
    <property type="entry name" value="Tetraspanin"/>
    <property type="match status" value="1"/>
</dbReference>
<evidence type="ECO:0000256" key="4">
    <source>
        <dbReference type="ARBA" id="ARBA00023136"/>
    </source>
</evidence>
<dbReference type="Proteomes" id="UP000708208">
    <property type="component" value="Unassembled WGS sequence"/>
</dbReference>
<reference evidence="7" key="1">
    <citation type="submission" date="2021-06" db="EMBL/GenBank/DDBJ databases">
        <authorList>
            <person name="Hodson N. C."/>
            <person name="Mongue J. A."/>
            <person name="Jaron S. K."/>
        </authorList>
    </citation>
    <scope>NUCLEOTIDE SEQUENCE</scope>
</reference>
<feature type="region of interest" description="Disordered" evidence="5">
    <location>
        <begin position="582"/>
        <end position="630"/>
    </location>
</feature>
<dbReference type="EMBL" id="CAJVCH010503460">
    <property type="protein sequence ID" value="CAG7821207.1"/>
    <property type="molecule type" value="Genomic_DNA"/>
</dbReference>
<feature type="compositionally biased region" description="Low complexity" evidence="5">
    <location>
        <begin position="605"/>
        <end position="616"/>
    </location>
</feature>
<feature type="transmembrane region" description="Helical" evidence="6">
    <location>
        <begin position="430"/>
        <end position="452"/>
    </location>
</feature>
<dbReference type="PANTHER" id="PTHR19282:SF554">
    <property type="entry name" value="ANTIGEN, PUTATIVE-RELATED"/>
    <property type="match status" value="1"/>
</dbReference>
<evidence type="ECO:0000313" key="7">
    <source>
        <dbReference type="EMBL" id="CAG7821207.1"/>
    </source>
</evidence>
<dbReference type="InterPro" id="IPR018499">
    <property type="entry name" value="Tetraspanin/Peripherin"/>
</dbReference>
<evidence type="ECO:0008006" key="9">
    <source>
        <dbReference type="Google" id="ProtNLM"/>
    </source>
</evidence>
<feature type="region of interest" description="Disordered" evidence="5">
    <location>
        <begin position="196"/>
        <end position="307"/>
    </location>
</feature>
<accession>A0A8J2KWL4</accession>
<evidence type="ECO:0000313" key="8">
    <source>
        <dbReference type="Proteomes" id="UP000708208"/>
    </source>
</evidence>
<evidence type="ECO:0000256" key="6">
    <source>
        <dbReference type="SAM" id="Phobius"/>
    </source>
</evidence>
<evidence type="ECO:0000256" key="1">
    <source>
        <dbReference type="ARBA" id="ARBA00004141"/>
    </source>
</evidence>
<feature type="transmembrane region" description="Helical" evidence="6">
    <location>
        <begin position="71"/>
        <end position="93"/>
    </location>
</feature>
<feature type="compositionally biased region" description="Basic and acidic residues" evidence="5">
    <location>
        <begin position="206"/>
        <end position="215"/>
    </location>
</feature>
<keyword evidence="8" id="KW-1185">Reference proteome</keyword>
<evidence type="ECO:0000256" key="5">
    <source>
        <dbReference type="SAM" id="MobiDB-lite"/>
    </source>
</evidence>
<protein>
    <recommendedName>
        <fullName evidence="9">Tetraspanin</fullName>
    </recommendedName>
</protein>
<feature type="compositionally biased region" description="Low complexity" evidence="5">
    <location>
        <begin position="286"/>
        <end position="305"/>
    </location>
</feature>
<dbReference type="OrthoDB" id="10054572at2759"/>
<feature type="compositionally biased region" description="Gly residues" evidence="5">
    <location>
        <begin position="492"/>
        <end position="504"/>
    </location>
</feature>
<dbReference type="CDD" id="cd03127">
    <property type="entry name" value="tetraspanin_LEL"/>
    <property type="match status" value="1"/>
</dbReference>
<dbReference type="GO" id="GO:0005886">
    <property type="term" value="C:plasma membrane"/>
    <property type="evidence" value="ECO:0007669"/>
    <property type="project" value="TreeGrafter"/>
</dbReference>
<sequence length="630" mass="69133">MEKTNLPESPSFVDLCTLHQHAMRYYRLWIYACNTVLAVATLVFTVFAVSVLVDPRISLISGVELYQPTFLYAYVALLLQCGVLQTIGCLGALRLNQKLLNTYWTLLLVLMIGDIVVGLIWAFRLDGIKDALKPNLKRRLETEYGRDLDFTQVWDWVQKHEMCCGIDGPSDFNNTADPVDDSHKYLPPTCCTLMTHMNSSEEDEDSKGRSSETRRSYSHNFQVGSPSTHPNPNANVITRRRIQSSRRQNNYESKTDGGGGGGKSPNLVGPGQSSLPHSTSQRYPNSPQQTTESSSSSSSQHSQSTANRFQEVCNIPPHLRVSDSINSISSTEMSFKSSHSTNKHTKLDSNNVLKKGGVLTSEESSAATFVNPTPRNVIDSTPMTLTGPSPSTTGISLLEILENQRRLGYRPHSRGCAQKILEWLDYVTDILFVIGFCIIVFLKGCFLAILRYEIKEMIQKIRLLNGEDAIRSATMNELIGLTSIYADPGSQGENGEGGGEGGSSAGRRSFDDSGGLLRSVSKRKCNERNTDRGNALLASVDTSLSNSNKQHYQPHIGNHVGHVKDKPDNVVEDDYDSSSALLGRFDARARGKDPSAPRTLPKNGNNNISANANISNDPAPPQPSMASSAP</sequence>
<feature type="compositionally biased region" description="Polar residues" evidence="5">
    <location>
        <begin position="271"/>
        <end position="285"/>
    </location>
</feature>
<name>A0A8J2KWL4_9HEXA</name>
<evidence type="ECO:0000256" key="2">
    <source>
        <dbReference type="ARBA" id="ARBA00022692"/>
    </source>
</evidence>
<feature type="transmembrane region" description="Helical" evidence="6">
    <location>
        <begin position="105"/>
        <end position="123"/>
    </location>
</feature>
<organism evidence="7 8">
    <name type="scientific">Allacma fusca</name>
    <dbReference type="NCBI Taxonomy" id="39272"/>
    <lineage>
        <taxon>Eukaryota</taxon>
        <taxon>Metazoa</taxon>
        <taxon>Ecdysozoa</taxon>
        <taxon>Arthropoda</taxon>
        <taxon>Hexapoda</taxon>
        <taxon>Collembola</taxon>
        <taxon>Symphypleona</taxon>
        <taxon>Sminthuridae</taxon>
        <taxon>Allacma</taxon>
    </lineage>
</organism>
<feature type="transmembrane region" description="Helical" evidence="6">
    <location>
        <begin position="28"/>
        <end position="51"/>
    </location>
</feature>
<comment type="caution">
    <text evidence="7">The sequence shown here is derived from an EMBL/GenBank/DDBJ whole genome shotgun (WGS) entry which is preliminary data.</text>
</comment>
<keyword evidence="2 6" id="KW-0812">Transmembrane</keyword>
<evidence type="ECO:0000256" key="3">
    <source>
        <dbReference type="ARBA" id="ARBA00022989"/>
    </source>
</evidence>
<feature type="compositionally biased region" description="Polar residues" evidence="5">
    <location>
        <begin position="218"/>
        <end position="236"/>
    </location>
</feature>
<comment type="subcellular location">
    <subcellularLocation>
        <location evidence="1">Membrane</location>
        <topology evidence="1">Multi-pass membrane protein</topology>
    </subcellularLocation>
</comment>
<feature type="region of interest" description="Disordered" evidence="5">
    <location>
        <begin position="544"/>
        <end position="564"/>
    </location>
</feature>
<feature type="region of interest" description="Disordered" evidence="5">
    <location>
        <begin position="489"/>
        <end position="516"/>
    </location>
</feature>
<proteinExistence type="predicted"/>